<sequence>MIIRLANEADLEAMTTVLIGASPLDPVYPYRFPDQHLYPDEFASLCRRKCAEYLETSTVVVCEMPVDRYNSNNTQVVAFSAWDMPRLDAAPSSHSRRNSAIGIHHLFDVPFHAQGGHVFLKILLCHPSHQRRGAGTALAQWGIDQARRMGVHTTVFASPMGMRLYQRLGFREVGRFRVQLEGEGDFVEIPALALGPGLVGSMREAEGCVEGGARRGLCGRRVGEGVAWEGTRAPDELGPMTSRLQQATEDALLTGGRAGRRAVEEAGFSEELKAKLLDKVATAKFHQEHSTALVQAGIDSRIPDSAGLGTRAMASAQPWTGHESTEDAVLRMLDDARKPLPPELRGKGKPAVPAPVDMRIRREVGLSPGRRAAGARDKAHAYAGLGVKDKGLSEEEREAVRKEFRERFTPGARAMPNTVSGLAALANERIEDAIARGQFKNIPRGTGIERDTRADNPFIDTTEYIMNKMIKRQDIVPPWIEKQQELIKAAENFRGRLRNDWKRHAARMISASGGTLEQQLAQATAYARAEELHNPRRRNPEQISVPTNVTDDVVMQQATAAPSKPNPPAASPSGDNIPGHGHSHTSVLPFRDPAWEAAERSYMTLAIENLNAMTRSYNLMAPELAKKPYFSLERELSNCFADVAPQVADEIRLRATRPAKSLVDRPFGGSRGGQKGKGFGGGVGIGELLRGGGAGEGGVSVLEGREKRYGFKEFWRDLWAK</sequence>
<dbReference type="InterPro" id="IPR018961">
    <property type="entry name" value="DnaJ_homolog_subfam-C_membr-28"/>
</dbReference>
<comment type="caution">
    <text evidence="3">The sequence shown here is derived from an EMBL/GenBank/DDBJ whole genome shotgun (WGS) entry which is preliminary data.</text>
</comment>
<dbReference type="GO" id="GO:0016747">
    <property type="term" value="F:acyltransferase activity, transferring groups other than amino-acyl groups"/>
    <property type="evidence" value="ECO:0007669"/>
    <property type="project" value="InterPro"/>
</dbReference>
<evidence type="ECO:0000313" key="3">
    <source>
        <dbReference type="EMBL" id="KAK4121899.1"/>
    </source>
</evidence>
<feature type="region of interest" description="Disordered" evidence="1">
    <location>
        <begin position="558"/>
        <end position="585"/>
    </location>
</feature>
<dbReference type="PANTHER" id="PTHR39394">
    <property type="entry name" value="YALI0E31793P"/>
    <property type="match status" value="1"/>
</dbReference>
<feature type="domain" description="N-acetyltransferase" evidence="2">
    <location>
        <begin position="1"/>
        <end position="193"/>
    </location>
</feature>
<evidence type="ECO:0000313" key="4">
    <source>
        <dbReference type="Proteomes" id="UP001302602"/>
    </source>
</evidence>
<organism evidence="3 4">
    <name type="scientific">Parathielavia appendiculata</name>
    <dbReference type="NCBI Taxonomy" id="2587402"/>
    <lineage>
        <taxon>Eukaryota</taxon>
        <taxon>Fungi</taxon>
        <taxon>Dikarya</taxon>
        <taxon>Ascomycota</taxon>
        <taxon>Pezizomycotina</taxon>
        <taxon>Sordariomycetes</taxon>
        <taxon>Sordariomycetidae</taxon>
        <taxon>Sordariales</taxon>
        <taxon>Chaetomiaceae</taxon>
        <taxon>Parathielavia</taxon>
    </lineage>
</organism>
<dbReference type="SUPFAM" id="SSF55729">
    <property type="entry name" value="Acyl-CoA N-acyltransferases (Nat)"/>
    <property type="match status" value="1"/>
</dbReference>
<reference evidence="3" key="1">
    <citation type="journal article" date="2023" name="Mol. Phylogenet. Evol.">
        <title>Genome-scale phylogeny and comparative genomics of the fungal order Sordariales.</title>
        <authorList>
            <person name="Hensen N."/>
            <person name="Bonometti L."/>
            <person name="Westerberg I."/>
            <person name="Brannstrom I.O."/>
            <person name="Guillou S."/>
            <person name="Cros-Aarteil S."/>
            <person name="Calhoun S."/>
            <person name="Haridas S."/>
            <person name="Kuo A."/>
            <person name="Mondo S."/>
            <person name="Pangilinan J."/>
            <person name="Riley R."/>
            <person name="LaButti K."/>
            <person name="Andreopoulos B."/>
            <person name="Lipzen A."/>
            <person name="Chen C."/>
            <person name="Yan M."/>
            <person name="Daum C."/>
            <person name="Ng V."/>
            <person name="Clum A."/>
            <person name="Steindorff A."/>
            <person name="Ohm R.A."/>
            <person name="Martin F."/>
            <person name="Silar P."/>
            <person name="Natvig D.O."/>
            <person name="Lalanne C."/>
            <person name="Gautier V."/>
            <person name="Ament-Velasquez S.L."/>
            <person name="Kruys A."/>
            <person name="Hutchinson M.I."/>
            <person name="Powell A.J."/>
            <person name="Barry K."/>
            <person name="Miller A.N."/>
            <person name="Grigoriev I.V."/>
            <person name="Debuchy R."/>
            <person name="Gladieux P."/>
            <person name="Hiltunen Thoren M."/>
            <person name="Johannesson H."/>
        </authorList>
    </citation>
    <scope>NUCLEOTIDE SEQUENCE</scope>
    <source>
        <strain evidence="3">CBS 731.68</strain>
    </source>
</reference>
<dbReference type="GeneID" id="87825975"/>
<keyword evidence="4" id="KW-1185">Reference proteome</keyword>
<dbReference type="CDD" id="cd04301">
    <property type="entry name" value="NAT_SF"/>
    <property type="match status" value="1"/>
</dbReference>
<evidence type="ECO:0000259" key="2">
    <source>
        <dbReference type="PROSITE" id="PS51186"/>
    </source>
</evidence>
<proteinExistence type="predicted"/>
<dbReference type="EMBL" id="MU853232">
    <property type="protein sequence ID" value="KAK4121899.1"/>
    <property type="molecule type" value="Genomic_DNA"/>
</dbReference>
<dbReference type="Pfam" id="PF00583">
    <property type="entry name" value="Acetyltransf_1"/>
    <property type="match status" value="1"/>
</dbReference>
<gene>
    <name evidence="3" type="ORF">N657DRAFT_576739</name>
</gene>
<reference evidence="3" key="2">
    <citation type="submission" date="2023-05" db="EMBL/GenBank/DDBJ databases">
        <authorList>
            <consortium name="Lawrence Berkeley National Laboratory"/>
            <person name="Steindorff A."/>
            <person name="Hensen N."/>
            <person name="Bonometti L."/>
            <person name="Westerberg I."/>
            <person name="Brannstrom I.O."/>
            <person name="Guillou S."/>
            <person name="Cros-Aarteil S."/>
            <person name="Calhoun S."/>
            <person name="Haridas S."/>
            <person name="Kuo A."/>
            <person name="Mondo S."/>
            <person name="Pangilinan J."/>
            <person name="Riley R."/>
            <person name="Labutti K."/>
            <person name="Andreopoulos B."/>
            <person name="Lipzen A."/>
            <person name="Chen C."/>
            <person name="Yanf M."/>
            <person name="Daum C."/>
            <person name="Ng V."/>
            <person name="Clum A."/>
            <person name="Ohm R."/>
            <person name="Martin F."/>
            <person name="Silar P."/>
            <person name="Natvig D."/>
            <person name="Lalanne C."/>
            <person name="Gautier V."/>
            <person name="Ament-Velasquez S.L."/>
            <person name="Kruys A."/>
            <person name="Hutchinson M.I."/>
            <person name="Powell A.J."/>
            <person name="Barry K."/>
            <person name="Miller A.N."/>
            <person name="Grigoriev I.V."/>
            <person name="Debuchy R."/>
            <person name="Gladieux P."/>
            <person name="Thoren M.H."/>
            <person name="Johannesson H."/>
        </authorList>
    </citation>
    <scope>NUCLEOTIDE SEQUENCE</scope>
    <source>
        <strain evidence="3">CBS 731.68</strain>
    </source>
</reference>
<protein>
    <recommendedName>
        <fullName evidence="2">N-acetyltransferase domain-containing protein</fullName>
    </recommendedName>
</protein>
<dbReference type="InterPro" id="IPR016181">
    <property type="entry name" value="Acyl_CoA_acyltransferase"/>
</dbReference>
<dbReference type="AlphaFoldDB" id="A0AAN6Z2R7"/>
<dbReference type="Pfam" id="PF09350">
    <property type="entry name" value="DJC28_CD"/>
    <property type="match status" value="1"/>
</dbReference>
<dbReference type="InterPro" id="IPR000182">
    <property type="entry name" value="GNAT_dom"/>
</dbReference>
<accession>A0AAN6Z2R7</accession>
<name>A0AAN6Z2R7_9PEZI</name>
<dbReference type="PANTHER" id="PTHR39394:SF1">
    <property type="entry name" value="DNAJ HOMOLOGUE SUBFAMILY C MEMBER 28 CONSERVED DOMAIN-CONTAINING PROTEIN"/>
    <property type="match status" value="1"/>
</dbReference>
<dbReference type="Proteomes" id="UP001302602">
    <property type="component" value="Unassembled WGS sequence"/>
</dbReference>
<dbReference type="RefSeq" id="XP_062645670.1">
    <property type="nucleotide sequence ID" value="XM_062789205.1"/>
</dbReference>
<evidence type="ECO:0000256" key="1">
    <source>
        <dbReference type="SAM" id="MobiDB-lite"/>
    </source>
</evidence>
<dbReference type="PROSITE" id="PS51186">
    <property type="entry name" value="GNAT"/>
    <property type="match status" value="1"/>
</dbReference>
<dbReference type="Gene3D" id="3.40.630.30">
    <property type="match status" value="1"/>
</dbReference>